<dbReference type="InterPro" id="IPR000917">
    <property type="entry name" value="Sulfatase_N"/>
</dbReference>
<evidence type="ECO:0000256" key="4">
    <source>
        <dbReference type="ARBA" id="ARBA00022801"/>
    </source>
</evidence>
<keyword evidence="5" id="KW-0106">Calcium</keyword>
<sequence length="449" mass="49649">MTAKYPFKIGMQEQPIKPGEPWGLPLTEKIMPQYLKEAGYSTHIIGKWHLGEHRKAYLPTNRGFDTFVGAFGGLLDNYDYSVFGKGYALFNGSLPLRGLNGTYFQDLTAEWAEAIIERESQSTKPFFLFVSSSAPRGTASTADHMQSKLEYLVRPDVAAIIDPGRRKYAAMMQAVDETVKRVYESLVRNGVQNCTVLWFLSDNGGPAPIPGTYTPVPPTSNWPLRGVKGTLFEGGVRVPAFVWASDDILRDRRRLSSQLFHISDLLPTFLSIAGNKSVDLEGTDGVTQWNALLNPKLSSPRISLVIDIFNGYRNPYFAAIKGNYKVVAGLFAYGHPVGNGWTRPVGTTDTIPQRHNHLTAVECVQAENVTLPSCAPAKAPCLFDLIADPCELNNLAEAKPEILGNLLKYVRAENVSYVPLIQVVRDPHFDVSLNGGLWGPWLDKTRSSD</sequence>
<evidence type="ECO:0000256" key="2">
    <source>
        <dbReference type="ARBA" id="ARBA00008779"/>
    </source>
</evidence>
<accession>A0A1W0XET4</accession>
<dbReference type="InterPro" id="IPR047115">
    <property type="entry name" value="ARSB"/>
</dbReference>
<dbReference type="PANTHER" id="PTHR10342">
    <property type="entry name" value="ARYLSULFATASE"/>
    <property type="match status" value="1"/>
</dbReference>
<dbReference type="GO" id="GO:0008484">
    <property type="term" value="F:sulfuric ester hydrolase activity"/>
    <property type="evidence" value="ECO:0007669"/>
    <property type="project" value="InterPro"/>
</dbReference>
<dbReference type="PROSITE" id="PS00149">
    <property type="entry name" value="SULFATASE_2"/>
    <property type="match status" value="1"/>
</dbReference>
<reference evidence="9" key="1">
    <citation type="submission" date="2017-01" db="EMBL/GenBank/DDBJ databases">
        <title>Comparative genomics of anhydrobiosis in the tardigrade Hypsibius dujardini.</title>
        <authorList>
            <person name="Yoshida Y."/>
            <person name="Koutsovoulos G."/>
            <person name="Laetsch D."/>
            <person name="Stevens L."/>
            <person name="Kumar S."/>
            <person name="Horikawa D."/>
            <person name="Ishino K."/>
            <person name="Komine S."/>
            <person name="Tomita M."/>
            <person name="Blaxter M."/>
            <person name="Arakawa K."/>
        </authorList>
    </citation>
    <scope>NUCLEOTIDE SEQUENCE [LARGE SCALE GENOMIC DNA]</scope>
    <source>
        <strain evidence="9">Z151</strain>
    </source>
</reference>
<evidence type="ECO:0000256" key="5">
    <source>
        <dbReference type="ARBA" id="ARBA00022837"/>
    </source>
</evidence>
<dbReference type="Gene3D" id="3.40.720.10">
    <property type="entry name" value="Alkaline Phosphatase, subunit A"/>
    <property type="match status" value="1"/>
</dbReference>
<dbReference type="PANTHER" id="PTHR10342:SF273">
    <property type="entry name" value="RE14504P"/>
    <property type="match status" value="1"/>
</dbReference>
<protein>
    <submittedName>
        <fullName evidence="8">Arylsulfatase I</fullName>
    </submittedName>
</protein>
<comment type="similarity">
    <text evidence="2">Belongs to the sulfatase family.</text>
</comment>
<comment type="caution">
    <text evidence="8">The sequence shown here is derived from an EMBL/GenBank/DDBJ whole genome shotgun (WGS) entry which is preliminary data.</text>
</comment>
<dbReference type="InterPro" id="IPR024607">
    <property type="entry name" value="Sulfatase_CS"/>
</dbReference>
<name>A0A1W0XET4_HYPEX</name>
<evidence type="ECO:0000259" key="7">
    <source>
        <dbReference type="Pfam" id="PF00884"/>
    </source>
</evidence>
<dbReference type="InterPro" id="IPR017850">
    <property type="entry name" value="Alkaline_phosphatase_core_sf"/>
</dbReference>
<feature type="domain" description="Sulfatase N-terminal" evidence="7">
    <location>
        <begin position="15"/>
        <end position="274"/>
    </location>
</feature>
<dbReference type="GO" id="GO:0046872">
    <property type="term" value="F:metal ion binding"/>
    <property type="evidence" value="ECO:0007669"/>
    <property type="project" value="UniProtKB-KW"/>
</dbReference>
<keyword evidence="4" id="KW-0378">Hydrolase</keyword>
<comment type="cofactor">
    <cofactor evidence="1">
        <name>Ca(2+)</name>
        <dbReference type="ChEBI" id="CHEBI:29108"/>
    </cofactor>
</comment>
<evidence type="ECO:0000256" key="6">
    <source>
        <dbReference type="ARBA" id="ARBA00023180"/>
    </source>
</evidence>
<proteinExistence type="inferred from homology"/>
<evidence type="ECO:0000256" key="1">
    <source>
        <dbReference type="ARBA" id="ARBA00001913"/>
    </source>
</evidence>
<evidence type="ECO:0000313" key="9">
    <source>
        <dbReference type="Proteomes" id="UP000192578"/>
    </source>
</evidence>
<dbReference type="AlphaFoldDB" id="A0A1W0XET4"/>
<gene>
    <name evidence="8" type="ORF">BV898_00119</name>
</gene>
<evidence type="ECO:0000256" key="3">
    <source>
        <dbReference type="ARBA" id="ARBA00022723"/>
    </source>
</evidence>
<keyword evidence="3" id="KW-0479">Metal-binding</keyword>
<dbReference type="SUPFAM" id="SSF53649">
    <property type="entry name" value="Alkaline phosphatase-like"/>
    <property type="match status" value="1"/>
</dbReference>
<dbReference type="Pfam" id="PF00884">
    <property type="entry name" value="Sulfatase"/>
    <property type="match status" value="1"/>
</dbReference>
<dbReference type="EMBL" id="MTYJ01000001">
    <property type="protein sequence ID" value="OQV25983.1"/>
    <property type="molecule type" value="Genomic_DNA"/>
</dbReference>
<keyword evidence="6" id="KW-0325">Glycoprotein</keyword>
<dbReference type="OrthoDB" id="103349at2759"/>
<evidence type="ECO:0000313" key="8">
    <source>
        <dbReference type="EMBL" id="OQV25983.1"/>
    </source>
</evidence>
<organism evidence="8 9">
    <name type="scientific">Hypsibius exemplaris</name>
    <name type="common">Freshwater tardigrade</name>
    <dbReference type="NCBI Taxonomy" id="2072580"/>
    <lineage>
        <taxon>Eukaryota</taxon>
        <taxon>Metazoa</taxon>
        <taxon>Ecdysozoa</taxon>
        <taxon>Tardigrada</taxon>
        <taxon>Eutardigrada</taxon>
        <taxon>Parachela</taxon>
        <taxon>Hypsibioidea</taxon>
        <taxon>Hypsibiidae</taxon>
        <taxon>Hypsibius</taxon>
    </lineage>
</organism>
<dbReference type="Proteomes" id="UP000192578">
    <property type="component" value="Unassembled WGS sequence"/>
</dbReference>
<keyword evidence="9" id="KW-1185">Reference proteome</keyword>
<dbReference type="Gene3D" id="3.30.1120.10">
    <property type="match status" value="1"/>
</dbReference>